<evidence type="ECO:0000313" key="2">
    <source>
        <dbReference type="Proteomes" id="UP000308600"/>
    </source>
</evidence>
<sequence length="247" mass="27792">MSSSTTVGRAATSFGGMFYAHLHDTSHDRAWRLILIVFATRQTADEWWRAISTSNIRKVKESVQRVTPQFFTHQVSKWDCFSFFSDREVSAIASNFRGKMFFILESDGLGKGITPIPQQTIVDHTSGDWFCIRSKRDAKQHWHYESNQIVVSDKFCTPFRITASNLHSGGIMIGSDTVTLAISEYKFVGLRRFADGWNLEVTGHPASAAQFKFEDLDKGRLVITDDQRDPVVSYVPGGSGAGWELVL</sequence>
<proteinExistence type="predicted"/>
<organism evidence="1 2">
    <name type="scientific">Pluteus cervinus</name>
    <dbReference type="NCBI Taxonomy" id="181527"/>
    <lineage>
        <taxon>Eukaryota</taxon>
        <taxon>Fungi</taxon>
        <taxon>Dikarya</taxon>
        <taxon>Basidiomycota</taxon>
        <taxon>Agaricomycotina</taxon>
        <taxon>Agaricomycetes</taxon>
        <taxon>Agaricomycetidae</taxon>
        <taxon>Agaricales</taxon>
        <taxon>Pluteineae</taxon>
        <taxon>Pluteaceae</taxon>
        <taxon>Pluteus</taxon>
    </lineage>
</organism>
<name>A0ACD3BBS0_9AGAR</name>
<gene>
    <name evidence="1" type="ORF">BDN72DRAFT_810294</name>
</gene>
<dbReference type="Proteomes" id="UP000308600">
    <property type="component" value="Unassembled WGS sequence"/>
</dbReference>
<keyword evidence="2" id="KW-1185">Reference proteome</keyword>
<protein>
    <submittedName>
        <fullName evidence="1">Uncharacterized protein</fullName>
    </submittedName>
</protein>
<evidence type="ECO:0000313" key="1">
    <source>
        <dbReference type="EMBL" id="TFK75498.1"/>
    </source>
</evidence>
<reference evidence="1 2" key="1">
    <citation type="journal article" date="2019" name="Nat. Ecol. Evol.">
        <title>Megaphylogeny resolves global patterns of mushroom evolution.</title>
        <authorList>
            <person name="Varga T."/>
            <person name="Krizsan K."/>
            <person name="Foldi C."/>
            <person name="Dima B."/>
            <person name="Sanchez-Garcia M."/>
            <person name="Sanchez-Ramirez S."/>
            <person name="Szollosi G.J."/>
            <person name="Szarkandi J.G."/>
            <person name="Papp V."/>
            <person name="Albert L."/>
            <person name="Andreopoulos W."/>
            <person name="Angelini C."/>
            <person name="Antonin V."/>
            <person name="Barry K.W."/>
            <person name="Bougher N.L."/>
            <person name="Buchanan P."/>
            <person name="Buyck B."/>
            <person name="Bense V."/>
            <person name="Catcheside P."/>
            <person name="Chovatia M."/>
            <person name="Cooper J."/>
            <person name="Damon W."/>
            <person name="Desjardin D."/>
            <person name="Finy P."/>
            <person name="Geml J."/>
            <person name="Haridas S."/>
            <person name="Hughes K."/>
            <person name="Justo A."/>
            <person name="Karasinski D."/>
            <person name="Kautmanova I."/>
            <person name="Kiss B."/>
            <person name="Kocsube S."/>
            <person name="Kotiranta H."/>
            <person name="LaButti K.M."/>
            <person name="Lechner B.E."/>
            <person name="Liimatainen K."/>
            <person name="Lipzen A."/>
            <person name="Lukacs Z."/>
            <person name="Mihaltcheva S."/>
            <person name="Morgado L.N."/>
            <person name="Niskanen T."/>
            <person name="Noordeloos M.E."/>
            <person name="Ohm R.A."/>
            <person name="Ortiz-Santana B."/>
            <person name="Ovrebo C."/>
            <person name="Racz N."/>
            <person name="Riley R."/>
            <person name="Savchenko A."/>
            <person name="Shiryaev A."/>
            <person name="Soop K."/>
            <person name="Spirin V."/>
            <person name="Szebenyi C."/>
            <person name="Tomsovsky M."/>
            <person name="Tulloss R.E."/>
            <person name="Uehling J."/>
            <person name="Grigoriev I.V."/>
            <person name="Vagvolgyi C."/>
            <person name="Papp T."/>
            <person name="Martin F.M."/>
            <person name="Miettinen O."/>
            <person name="Hibbett D.S."/>
            <person name="Nagy L.G."/>
        </authorList>
    </citation>
    <scope>NUCLEOTIDE SEQUENCE [LARGE SCALE GENOMIC DNA]</scope>
    <source>
        <strain evidence="1 2">NL-1719</strain>
    </source>
</reference>
<dbReference type="EMBL" id="ML208262">
    <property type="protein sequence ID" value="TFK75498.1"/>
    <property type="molecule type" value="Genomic_DNA"/>
</dbReference>
<accession>A0ACD3BBS0</accession>